<evidence type="ECO:0000256" key="1">
    <source>
        <dbReference type="ARBA" id="ARBA00022723"/>
    </source>
</evidence>
<proteinExistence type="predicted"/>
<dbReference type="PANTHER" id="PTHR42742">
    <property type="entry name" value="TRANSCRIPTIONAL REPRESSOR MPRA"/>
    <property type="match status" value="1"/>
</dbReference>
<keyword evidence="3" id="KW-0413">Isomerase</keyword>
<dbReference type="PANTHER" id="PTHR42742:SF3">
    <property type="entry name" value="FRUCTOKINASE"/>
    <property type="match status" value="1"/>
</dbReference>
<protein>
    <submittedName>
        <fullName evidence="3">Class I mannose-6-phosphate isomerase</fullName>
    </submittedName>
</protein>
<dbReference type="RefSeq" id="WP_304536445.1">
    <property type="nucleotide sequence ID" value="NZ_JAUQOM010000006.1"/>
</dbReference>
<dbReference type="InterPro" id="IPR014710">
    <property type="entry name" value="RmlC-like_jellyroll"/>
</dbReference>
<dbReference type="SUPFAM" id="SSF51182">
    <property type="entry name" value="RmlC-like cupins"/>
    <property type="match status" value="1"/>
</dbReference>
<dbReference type="Proteomes" id="UP001176471">
    <property type="component" value="Unassembled WGS sequence"/>
</dbReference>
<keyword evidence="1" id="KW-0479">Metal-binding</keyword>
<organism evidence="3 4">
    <name type="scientific">Sphingobium cyanobacteriorum</name>
    <dbReference type="NCBI Taxonomy" id="3063954"/>
    <lineage>
        <taxon>Bacteria</taxon>
        <taxon>Pseudomonadati</taxon>
        <taxon>Pseudomonadota</taxon>
        <taxon>Alphaproteobacteria</taxon>
        <taxon>Sphingomonadales</taxon>
        <taxon>Sphingomonadaceae</taxon>
        <taxon>Sphingobium</taxon>
    </lineage>
</organism>
<dbReference type="InterPro" id="IPR011051">
    <property type="entry name" value="RmlC_Cupin_sf"/>
</dbReference>
<sequence>MSAVRLETKRVVKPWGRTDIGAFPNPAQEQVGEIWFDGPEGRHPPLLVKYIFTSEKLSIQVHPTDAQAQAAGLPGGKSECWYILDAQPGATLGIGTSRRLDDDALRASALDGTLEALMDWKPVQPGSFFYIPAGTVHAIGAGVTLVEVQMNNDVTYRLFDYGRPRELHLDAGVAVSDARPYALPERVIPADRDSSMLDRDTAPFALDMRCWAAGHGQSLAIDQGWFIPLSGSGTIDGVPWRAHECWLVEGDVAVTTSEAASVLIATM</sequence>
<reference evidence="3" key="1">
    <citation type="submission" date="2023-07" db="EMBL/GenBank/DDBJ databases">
        <title>Bacterial whole genome sequence for Sphingobium sp. HBC34.</title>
        <authorList>
            <person name="Le V."/>
            <person name="Ko S.-R."/>
            <person name="Ahn C.-Y."/>
            <person name="Oh H.-M."/>
        </authorList>
    </citation>
    <scope>NUCLEOTIDE SEQUENCE</scope>
    <source>
        <strain evidence="3">HBC34</strain>
    </source>
</reference>
<comment type="caution">
    <text evidence="3">The sequence shown here is derived from an EMBL/GenBank/DDBJ whole genome shotgun (WGS) entry which is preliminary data.</text>
</comment>
<dbReference type="CDD" id="cd07010">
    <property type="entry name" value="cupin_PMI_type_I_N_bac"/>
    <property type="match status" value="1"/>
</dbReference>
<accession>A0ABT8ZNA9</accession>
<evidence type="ECO:0000256" key="2">
    <source>
        <dbReference type="ARBA" id="ARBA00022833"/>
    </source>
</evidence>
<dbReference type="InterPro" id="IPR051804">
    <property type="entry name" value="Carb_Metab_Reg_Kinase/Isom"/>
</dbReference>
<dbReference type="EMBL" id="JAUQOM010000006">
    <property type="protein sequence ID" value="MDO7836029.1"/>
    <property type="molecule type" value="Genomic_DNA"/>
</dbReference>
<gene>
    <name evidence="3" type="ORF">Q4610_13330</name>
</gene>
<keyword evidence="4" id="KW-1185">Reference proteome</keyword>
<dbReference type="GO" id="GO:0016853">
    <property type="term" value="F:isomerase activity"/>
    <property type="evidence" value="ECO:0007669"/>
    <property type="project" value="UniProtKB-KW"/>
</dbReference>
<evidence type="ECO:0000313" key="4">
    <source>
        <dbReference type="Proteomes" id="UP001176471"/>
    </source>
</evidence>
<keyword evidence="2" id="KW-0862">Zinc</keyword>
<name>A0ABT8ZNA9_9SPHN</name>
<evidence type="ECO:0000313" key="3">
    <source>
        <dbReference type="EMBL" id="MDO7836029.1"/>
    </source>
</evidence>
<dbReference type="Gene3D" id="2.60.120.10">
    <property type="entry name" value="Jelly Rolls"/>
    <property type="match status" value="1"/>
</dbReference>